<accession>A0A2Z5FSV7</accession>
<sequence>MPVFSEDNSGNMDASGQPIVAAPGDPAIRQALKEISPTQIRQSIEKLVSFHNRNTLSSMDTNLASGQGVTAAADWIAAEFQRYSVACGGCLEVKRDSFTQQPEPPPQGRIPKPTTITNVYAILRGSDPSQAARMVLVTGHYDSRNTGPMETEAEAPGANDDASGVAVSLECARVLANMRAKGLKLPATLVFVAVAGEEQGLNGSLHLAEFAKSEGWQLEGVLNNDIVGGNTTPGETLQDKSAVRVFSEGIPATATPAEIKRIMGLGAESDSPSRELARSVVEVSRSYFATPSKDGSRAQSGASALQAFHPVLIFRRDRYLRGGDHTSFNQEGFAAVRFTEWREDYNHQHQDVRTEKGVEYGDLLKFVDYSYVANVARLNAATLATLASAPAPPQNVTIVTKNLDNNTTLHWAAGLGAPANTAYEVVWRETSAPLWQRSLEVAPQSAGILAVTLPVSKDNVIFGVRALDPAGHRSIAVTPVPER</sequence>
<feature type="domain" description="Fibronectin type-III" evidence="5">
    <location>
        <begin position="392"/>
        <end position="483"/>
    </location>
</feature>
<dbReference type="InterPro" id="IPR003961">
    <property type="entry name" value="FN3_dom"/>
</dbReference>
<dbReference type="EMBL" id="CP030840">
    <property type="protein sequence ID" value="AXC09556.1"/>
    <property type="molecule type" value="Genomic_DNA"/>
</dbReference>
<organism evidence="6 7">
    <name type="scientific">Acidisarcina polymorpha</name>
    <dbReference type="NCBI Taxonomy" id="2211140"/>
    <lineage>
        <taxon>Bacteria</taxon>
        <taxon>Pseudomonadati</taxon>
        <taxon>Acidobacteriota</taxon>
        <taxon>Terriglobia</taxon>
        <taxon>Terriglobales</taxon>
        <taxon>Acidobacteriaceae</taxon>
        <taxon>Acidisarcina</taxon>
    </lineage>
</organism>
<keyword evidence="6" id="KW-0031">Aminopeptidase</keyword>
<dbReference type="SUPFAM" id="SSF49265">
    <property type="entry name" value="Fibronectin type III"/>
    <property type="match status" value="1"/>
</dbReference>
<dbReference type="GO" id="GO:0006508">
    <property type="term" value="P:proteolysis"/>
    <property type="evidence" value="ECO:0007669"/>
    <property type="project" value="InterPro"/>
</dbReference>
<keyword evidence="2" id="KW-0964">Secreted</keyword>
<dbReference type="KEGG" id="abas:ACPOL_0171"/>
<keyword evidence="3" id="KW-0482">Metalloprotease</keyword>
<dbReference type="Proteomes" id="UP000253606">
    <property type="component" value="Chromosome"/>
</dbReference>
<proteinExistence type="predicted"/>
<evidence type="ECO:0000256" key="1">
    <source>
        <dbReference type="ARBA" id="ARBA00004613"/>
    </source>
</evidence>
<keyword evidence="7" id="KW-1185">Reference proteome</keyword>
<evidence type="ECO:0000256" key="3">
    <source>
        <dbReference type="ARBA" id="ARBA00023049"/>
    </source>
</evidence>
<evidence type="ECO:0000256" key="2">
    <source>
        <dbReference type="ARBA" id="ARBA00022525"/>
    </source>
</evidence>
<dbReference type="PROSITE" id="PS50853">
    <property type="entry name" value="FN3"/>
    <property type="match status" value="1"/>
</dbReference>
<evidence type="ECO:0000256" key="4">
    <source>
        <dbReference type="SAM" id="MobiDB-lite"/>
    </source>
</evidence>
<dbReference type="GO" id="GO:0005576">
    <property type="term" value="C:extracellular region"/>
    <property type="evidence" value="ECO:0007669"/>
    <property type="project" value="UniProtKB-SubCell"/>
</dbReference>
<dbReference type="GO" id="GO:0004177">
    <property type="term" value="F:aminopeptidase activity"/>
    <property type="evidence" value="ECO:0007669"/>
    <property type="project" value="UniProtKB-KW"/>
</dbReference>
<reference evidence="6 7" key="1">
    <citation type="journal article" date="2018" name="Front. Microbiol.">
        <title>Hydrolytic Capabilities as a Key to Environmental Success: Chitinolytic and Cellulolytic Acidobacteria From Acidic Sub-arctic Soils and Boreal Peatlands.</title>
        <authorList>
            <person name="Belova S.E."/>
            <person name="Ravin N.V."/>
            <person name="Pankratov T.A."/>
            <person name="Rakitin A.L."/>
            <person name="Ivanova A.A."/>
            <person name="Beletsky A.V."/>
            <person name="Mardanov A.V."/>
            <person name="Sinninghe Damste J.S."/>
            <person name="Dedysh S.N."/>
        </authorList>
    </citation>
    <scope>NUCLEOTIDE SEQUENCE [LARGE SCALE GENOMIC DNA]</scope>
    <source>
        <strain evidence="6 7">SBC82</strain>
    </source>
</reference>
<feature type="region of interest" description="Disordered" evidence="4">
    <location>
        <begin position="1"/>
        <end position="20"/>
    </location>
</feature>
<evidence type="ECO:0000259" key="5">
    <source>
        <dbReference type="PROSITE" id="PS50853"/>
    </source>
</evidence>
<dbReference type="PANTHER" id="PTHR12147:SF26">
    <property type="entry name" value="PEPTIDASE M28 DOMAIN-CONTAINING PROTEIN"/>
    <property type="match status" value="1"/>
</dbReference>
<dbReference type="SUPFAM" id="SSF53187">
    <property type="entry name" value="Zn-dependent exopeptidases"/>
    <property type="match status" value="1"/>
</dbReference>
<dbReference type="Gene3D" id="3.40.630.10">
    <property type="entry name" value="Zn peptidases"/>
    <property type="match status" value="1"/>
</dbReference>
<dbReference type="PANTHER" id="PTHR12147">
    <property type="entry name" value="METALLOPEPTIDASE M28 FAMILY MEMBER"/>
    <property type="match status" value="1"/>
</dbReference>
<gene>
    <name evidence="6" type="ORF">ACPOL_0171</name>
</gene>
<dbReference type="RefSeq" id="WP_236657143.1">
    <property type="nucleotide sequence ID" value="NZ_CP030840.1"/>
</dbReference>
<keyword evidence="6" id="KW-0645">Protease</keyword>
<dbReference type="InterPro" id="IPR036116">
    <property type="entry name" value="FN3_sf"/>
</dbReference>
<evidence type="ECO:0000313" key="7">
    <source>
        <dbReference type="Proteomes" id="UP000253606"/>
    </source>
</evidence>
<protein>
    <submittedName>
        <fullName evidence="6">Leucine aminopeptidase-related protein</fullName>
    </submittedName>
</protein>
<keyword evidence="6" id="KW-0378">Hydrolase</keyword>
<dbReference type="InterPro" id="IPR045175">
    <property type="entry name" value="M28_fam"/>
</dbReference>
<evidence type="ECO:0000313" key="6">
    <source>
        <dbReference type="EMBL" id="AXC09556.1"/>
    </source>
</evidence>
<comment type="subcellular location">
    <subcellularLocation>
        <location evidence="1">Secreted</location>
    </subcellularLocation>
</comment>
<name>A0A2Z5FSV7_9BACT</name>
<dbReference type="AlphaFoldDB" id="A0A2Z5FSV7"/>
<dbReference type="GO" id="GO:0008235">
    <property type="term" value="F:metalloexopeptidase activity"/>
    <property type="evidence" value="ECO:0007669"/>
    <property type="project" value="InterPro"/>
</dbReference>
<dbReference type="InterPro" id="IPR013783">
    <property type="entry name" value="Ig-like_fold"/>
</dbReference>
<dbReference type="Gene3D" id="2.60.40.10">
    <property type="entry name" value="Immunoglobulins"/>
    <property type="match status" value="1"/>
</dbReference>
<feature type="compositionally biased region" description="Polar residues" evidence="4">
    <location>
        <begin position="1"/>
        <end position="14"/>
    </location>
</feature>
<dbReference type="InterPro" id="IPR007484">
    <property type="entry name" value="Peptidase_M28"/>
</dbReference>
<dbReference type="Pfam" id="PF04389">
    <property type="entry name" value="Peptidase_M28"/>
    <property type="match status" value="1"/>
</dbReference>